<dbReference type="Proteomes" id="UP001341281">
    <property type="component" value="Chromosome 06"/>
</dbReference>
<evidence type="ECO:0000313" key="2">
    <source>
        <dbReference type="EMBL" id="WVZ78974.1"/>
    </source>
</evidence>
<evidence type="ECO:0000256" key="1">
    <source>
        <dbReference type="SAM" id="MobiDB-lite"/>
    </source>
</evidence>
<feature type="region of interest" description="Disordered" evidence="1">
    <location>
        <begin position="106"/>
        <end position="127"/>
    </location>
</feature>
<dbReference type="AlphaFoldDB" id="A0AAQ3TR93"/>
<sequence length="127" mass="14385">MKQRLADVKPVAFVTTWMTPKLGHELSFAPDAMSSDTRTRNAIVQLKEPQGTYMRLDHRAKVNAIGVEPMKFTRQGQSVGQLWIPRLAEFVARWTTALDDVVMEDMPPAQPREDSYGAAVRHPVHKE</sequence>
<reference evidence="2 3" key="1">
    <citation type="submission" date="2024-02" db="EMBL/GenBank/DDBJ databases">
        <title>High-quality chromosome-scale genome assembly of Pensacola bahiagrass (Paspalum notatum Flugge var. saurae).</title>
        <authorList>
            <person name="Vega J.M."/>
            <person name="Podio M."/>
            <person name="Orjuela J."/>
            <person name="Siena L.A."/>
            <person name="Pessino S.C."/>
            <person name="Combes M.C."/>
            <person name="Mariac C."/>
            <person name="Albertini E."/>
            <person name="Pupilli F."/>
            <person name="Ortiz J.P.A."/>
            <person name="Leblanc O."/>
        </authorList>
    </citation>
    <scope>NUCLEOTIDE SEQUENCE [LARGE SCALE GENOMIC DNA]</scope>
    <source>
        <strain evidence="2">R1</strain>
        <tissue evidence="2">Leaf</tissue>
    </source>
</reference>
<name>A0AAQ3TR93_PASNO</name>
<gene>
    <name evidence="2" type="ORF">U9M48_026609</name>
</gene>
<evidence type="ECO:0000313" key="3">
    <source>
        <dbReference type="Proteomes" id="UP001341281"/>
    </source>
</evidence>
<keyword evidence="3" id="KW-1185">Reference proteome</keyword>
<proteinExistence type="predicted"/>
<protein>
    <submittedName>
        <fullName evidence="2">Uncharacterized protein</fullName>
    </submittedName>
</protein>
<organism evidence="2 3">
    <name type="scientific">Paspalum notatum var. saurae</name>
    <dbReference type="NCBI Taxonomy" id="547442"/>
    <lineage>
        <taxon>Eukaryota</taxon>
        <taxon>Viridiplantae</taxon>
        <taxon>Streptophyta</taxon>
        <taxon>Embryophyta</taxon>
        <taxon>Tracheophyta</taxon>
        <taxon>Spermatophyta</taxon>
        <taxon>Magnoliopsida</taxon>
        <taxon>Liliopsida</taxon>
        <taxon>Poales</taxon>
        <taxon>Poaceae</taxon>
        <taxon>PACMAD clade</taxon>
        <taxon>Panicoideae</taxon>
        <taxon>Andropogonodae</taxon>
        <taxon>Paspaleae</taxon>
        <taxon>Paspalinae</taxon>
        <taxon>Paspalum</taxon>
    </lineage>
</organism>
<dbReference type="EMBL" id="CP144750">
    <property type="protein sequence ID" value="WVZ78974.1"/>
    <property type="molecule type" value="Genomic_DNA"/>
</dbReference>
<accession>A0AAQ3TR93</accession>